<accession>A0A1G5S0R5</accession>
<dbReference type="Gene3D" id="3.30.1240.10">
    <property type="match status" value="1"/>
</dbReference>
<dbReference type="GO" id="GO:0016791">
    <property type="term" value="F:phosphatase activity"/>
    <property type="evidence" value="ECO:0007669"/>
    <property type="project" value="TreeGrafter"/>
</dbReference>
<dbReference type="Gene3D" id="3.40.50.1000">
    <property type="entry name" value="HAD superfamily/HAD-like"/>
    <property type="match status" value="1"/>
</dbReference>
<dbReference type="PANTHER" id="PTHR10000:SF8">
    <property type="entry name" value="HAD SUPERFAMILY HYDROLASE-LIKE, TYPE 3"/>
    <property type="match status" value="1"/>
</dbReference>
<dbReference type="PANTHER" id="PTHR10000">
    <property type="entry name" value="PHOSPHOSERINE PHOSPHATASE"/>
    <property type="match status" value="1"/>
</dbReference>
<dbReference type="Proteomes" id="UP000199428">
    <property type="component" value="Unassembled WGS sequence"/>
</dbReference>
<evidence type="ECO:0000313" key="1">
    <source>
        <dbReference type="EMBL" id="SCZ79952.1"/>
    </source>
</evidence>
<dbReference type="InterPro" id="IPR036412">
    <property type="entry name" value="HAD-like_sf"/>
</dbReference>
<dbReference type="GO" id="GO:0005829">
    <property type="term" value="C:cytosol"/>
    <property type="evidence" value="ECO:0007669"/>
    <property type="project" value="TreeGrafter"/>
</dbReference>
<protein>
    <recommendedName>
        <fullName evidence="3">HAD family phosphatase</fullName>
    </recommendedName>
</protein>
<evidence type="ECO:0000313" key="2">
    <source>
        <dbReference type="Proteomes" id="UP000199428"/>
    </source>
</evidence>
<name>A0A1G5S0R5_PSEXY</name>
<dbReference type="NCBIfam" id="TIGR00099">
    <property type="entry name" value="Cof-subfamily"/>
    <property type="match status" value="1"/>
</dbReference>
<organism evidence="1 2">
    <name type="scientific">Pseudobutyrivibrio xylanivorans</name>
    <dbReference type="NCBI Taxonomy" id="185007"/>
    <lineage>
        <taxon>Bacteria</taxon>
        <taxon>Bacillati</taxon>
        <taxon>Bacillota</taxon>
        <taxon>Clostridia</taxon>
        <taxon>Lachnospirales</taxon>
        <taxon>Lachnospiraceae</taxon>
        <taxon>Pseudobutyrivibrio</taxon>
    </lineage>
</organism>
<dbReference type="RefSeq" id="WP_090163232.1">
    <property type="nucleotide sequence ID" value="NZ_FMWK01000011.1"/>
</dbReference>
<proteinExistence type="predicted"/>
<dbReference type="InterPro" id="IPR023214">
    <property type="entry name" value="HAD_sf"/>
</dbReference>
<dbReference type="GO" id="GO:0000287">
    <property type="term" value="F:magnesium ion binding"/>
    <property type="evidence" value="ECO:0007669"/>
    <property type="project" value="TreeGrafter"/>
</dbReference>
<reference evidence="1 2" key="1">
    <citation type="submission" date="2016-10" db="EMBL/GenBank/DDBJ databases">
        <authorList>
            <person name="de Groot N.N."/>
        </authorList>
    </citation>
    <scope>NUCLEOTIDE SEQUENCE [LARGE SCALE GENOMIC DNA]</scope>
    <source>
        <strain evidence="1 2">DSM 10317</strain>
    </source>
</reference>
<dbReference type="Pfam" id="PF08282">
    <property type="entry name" value="Hydrolase_3"/>
    <property type="match status" value="1"/>
</dbReference>
<dbReference type="SFLD" id="SFLDS00003">
    <property type="entry name" value="Haloacid_Dehalogenase"/>
    <property type="match status" value="1"/>
</dbReference>
<gene>
    <name evidence="1" type="ORF">SAMN02910350_02041</name>
</gene>
<dbReference type="SUPFAM" id="SSF56784">
    <property type="entry name" value="HAD-like"/>
    <property type="match status" value="1"/>
</dbReference>
<dbReference type="NCBIfam" id="TIGR01484">
    <property type="entry name" value="HAD-SF-IIB"/>
    <property type="match status" value="1"/>
</dbReference>
<dbReference type="EMBL" id="FMWK01000011">
    <property type="protein sequence ID" value="SCZ79952.1"/>
    <property type="molecule type" value="Genomic_DNA"/>
</dbReference>
<dbReference type="InterPro" id="IPR000150">
    <property type="entry name" value="Cof"/>
</dbReference>
<dbReference type="SFLD" id="SFLDG01144">
    <property type="entry name" value="C2.B.4:_PGP_Like"/>
    <property type="match status" value="1"/>
</dbReference>
<sequence>MIKLIATDVDGTLVKDASPEIYPEIIEMVKELRRRDIIVCIASGRQYSSIEKLFKDVKDDLIFIADNGAHVKCRGKDLNIVNMNPEYLDELIKELRTFEDCEMICEGPGITYIESKNPEFIDFIETQYKCDYKQVDDVLTEGENIIKASIFKRPSIRSIGDDILIPEWKDRLKVTMAGEDWVDFMDKSVDKGNALSFIQKFYGISPDETMVFGDNNNDIGMLKCATESYAVETAPDVVKAAANHVCPSWKEKGVYQILAANFPVEVSDN</sequence>
<dbReference type="AlphaFoldDB" id="A0A1G5S0R5"/>
<dbReference type="CDD" id="cd07518">
    <property type="entry name" value="HAD_YbiV-Like"/>
    <property type="match status" value="1"/>
</dbReference>
<dbReference type="SFLD" id="SFLDG01140">
    <property type="entry name" value="C2.B:_Phosphomannomutase_and_P"/>
    <property type="match status" value="1"/>
</dbReference>
<evidence type="ECO:0008006" key="3">
    <source>
        <dbReference type="Google" id="ProtNLM"/>
    </source>
</evidence>
<dbReference type="InterPro" id="IPR006379">
    <property type="entry name" value="HAD-SF_hydro_IIB"/>
</dbReference>